<dbReference type="InterPro" id="IPR009057">
    <property type="entry name" value="Homeodomain-like_sf"/>
</dbReference>
<dbReference type="InterPro" id="IPR020449">
    <property type="entry name" value="Tscrpt_reg_AraC-type_HTH"/>
</dbReference>
<dbReference type="SUPFAM" id="SSF46689">
    <property type="entry name" value="Homeodomain-like"/>
    <property type="match status" value="2"/>
</dbReference>
<keyword evidence="3" id="KW-0804">Transcription</keyword>
<dbReference type="PANTHER" id="PTHR43280">
    <property type="entry name" value="ARAC-FAMILY TRANSCRIPTIONAL REGULATOR"/>
    <property type="match status" value="1"/>
</dbReference>
<evidence type="ECO:0000256" key="2">
    <source>
        <dbReference type="ARBA" id="ARBA00023125"/>
    </source>
</evidence>
<accession>A0ABX4I390</accession>
<dbReference type="InterPro" id="IPR029062">
    <property type="entry name" value="Class_I_gatase-like"/>
</dbReference>
<evidence type="ECO:0000256" key="3">
    <source>
        <dbReference type="ARBA" id="ARBA00023163"/>
    </source>
</evidence>
<dbReference type="Gene3D" id="3.40.50.880">
    <property type="match status" value="1"/>
</dbReference>
<keyword evidence="6" id="KW-1185">Reference proteome</keyword>
<dbReference type="RefSeq" id="WP_067080062.1">
    <property type="nucleotide sequence ID" value="NZ_LRFG02000001.1"/>
</dbReference>
<organism evidence="5 6">
    <name type="scientific">Microbulbifer flavimaris</name>
    <dbReference type="NCBI Taxonomy" id="1781068"/>
    <lineage>
        <taxon>Bacteria</taxon>
        <taxon>Pseudomonadati</taxon>
        <taxon>Pseudomonadota</taxon>
        <taxon>Gammaproteobacteria</taxon>
        <taxon>Cellvibrionales</taxon>
        <taxon>Microbulbiferaceae</taxon>
        <taxon>Microbulbifer</taxon>
    </lineage>
</organism>
<name>A0ABX4I390_9GAMM</name>
<dbReference type="Pfam" id="PF12833">
    <property type="entry name" value="HTH_18"/>
    <property type="match status" value="1"/>
</dbReference>
<dbReference type="Proteomes" id="UP000218427">
    <property type="component" value="Unassembled WGS sequence"/>
</dbReference>
<dbReference type="SUPFAM" id="SSF52317">
    <property type="entry name" value="Class I glutamine amidotransferase-like"/>
    <property type="match status" value="1"/>
</dbReference>
<feature type="domain" description="HTH araC/xylS-type" evidence="4">
    <location>
        <begin position="193"/>
        <end position="291"/>
    </location>
</feature>
<evidence type="ECO:0000313" key="5">
    <source>
        <dbReference type="EMBL" id="PCO06518.1"/>
    </source>
</evidence>
<gene>
    <name evidence="5" type="ORF">AWR36_001650</name>
</gene>
<dbReference type="SMART" id="SM00342">
    <property type="entry name" value="HTH_ARAC"/>
    <property type="match status" value="1"/>
</dbReference>
<dbReference type="InterPro" id="IPR018060">
    <property type="entry name" value="HTH_AraC"/>
</dbReference>
<keyword evidence="2" id="KW-0238">DNA-binding</keyword>
<dbReference type="PANTHER" id="PTHR43280:SF2">
    <property type="entry name" value="HTH-TYPE TRANSCRIPTIONAL REGULATOR EXSA"/>
    <property type="match status" value="1"/>
</dbReference>
<dbReference type="EMBL" id="LRFG02000001">
    <property type="protein sequence ID" value="PCO06518.1"/>
    <property type="molecule type" value="Genomic_DNA"/>
</dbReference>
<evidence type="ECO:0000313" key="6">
    <source>
        <dbReference type="Proteomes" id="UP000218427"/>
    </source>
</evidence>
<dbReference type="PRINTS" id="PR00032">
    <property type="entry name" value="HTHARAC"/>
</dbReference>
<evidence type="ECO:0000256" key="1">
    <source>
        <dbReference type="ARBA" id="ARBA00023015"/>
    </source>
</evidence>
<comment type="caution">
    <text evidence="5">The sequence shown here is derived from an EMBL/GenBank/DDBJ whole genome shotgun (WGS) entry which is preliminary data.</text>
</comment>
<evidence type="ECO:0000259" key="4">
    <source>
        <dbReference type="PROSITE" id="PS01124"/>
    </source>
</evidence>
<dbReference type="PROSITE" id="PS01124">
    <property type="entry name" value="HTH_ARAC_FAMILY_2"/>
    <property type="match status" value="1"/>
</dbReference>
<reference evidence="5" key="1">
    <citation type="submission" date="2017-08" db="EMBL/GenBank/DDBJ databases">
        <title>Microbulbifer marisrubri sp. nov., a halophilic alphaproteobacterium isolated from marine sediment of the Yellow Sea, China.</title>
        <authorList>
            <person name="Zhang G."/>
            <person name="Xiong Q."/>
        </authorList>
    </citation>
    <scope>NUCLEOTIDE SEQUENCE [LARGE SCALE GENOMIC DNA]</scope>
    <source>
        <strain evidence="5">WRN-8</strain>
    </source>
</reference>
<dbReference type="Gene3D" id="1.10.10.60">
    <property type="entry name" value="Homeodomain-like"/>
    <property type="match status" value="1"/>
</dbReference>
<proteinExistence type="predicted"/>
<sequence length="314" mass="33979">MRQDAATSVAIMLLPGFSMSGLGILMERFTLAGGASPLIFSCSGEKMISAEHGVRVQAQVLPALPLAARTLIFCGGRQYTAVSREACEQVARHTRGATYRIGIGSGVMLMAQSGLLDGHRVSLAESLGSQLRQTGRPVVSTGNSFTRDENVWTCTSEETLPLMLDTLLPVWSGEGEDKTLQFQSEVEDRSTLAEAQALMRNNLAEPLATGEIAGYLGISSKKLERIFKRFVGQLPARFYIGLRLSLARDLLHHSGLSIEEIGKRCGFSSPSHFSRAFRNHFGCTPRAERQQFVALSEDGGRWGLAGGNRTCIAG</sequence>
<protein>
    <recommendedName>
        <fullName evidence="4">HTH araC/xylS-type domain-containing protein</fullName>
    </recommendedName>
</protein>
<keyword evidence="1" id="KW-0805">Transcription regulation</keyword>